<reference evidence="1 2" key="1">
    <citation type="journal article" date="2013" name="Biodegradation">
        <title>Occurrence of 4-tert-butylphenol (4-t-BP) biodegradation in an aquatic sample caused by the presence of Spirodela polyrrhiza and isolation of a 4-t-BP-utilizing bacterium.</title>
        <authorList>
            <person name="Ogata Y."/>
            <person name="Toyama T."/>
            <person name="Yu N."/>
            <person name="Wang X."/>
            <person name="Sei K."/>
            <person name="Ike M."/>
        </authorList>
    </citation>
    <scope>NUCLEOTIDE SEQUENCE [LARGE SCALE GENOMIC DNA]</scope>
    <source>
        <strain evidence="1 2">OMI</strain>
    </source>
</reference>
<evidence type="ECO:0000313" key="1">
    <source>
        <dbReference type="EMBL" id="GAY19563.1"/>
    </source>
</evidence>
<dbReference type="Proteomes" id="UP000221538">
    <property type="component" value="Unassembled WGS sequence"/>
</dbReference>
<evidence type="ECO:0000313" key="2">
    <source>
        <dbReference type="Proteomes" id="UP000221538"/>
    </source>
</evidence>
<organism evidence="1 2">
    <name type="scientific">Sphingobium fuliginis (strain ATCC 27551)</name>
    <dbReference type="NCBI Taxonomy" id="336203"/>
    <lineage>
        <taxon>Bacteria</taxon>
        <taxon>Pseudomonadati</taxon>
        <taxon>Pseudomonadota</taxon>
        <taxon>Alphaproteobacteria</taxon>
        <taxon>Sphingomonadales</taxon>
        <taxon>Sphingomonadaceae</taxon>
        <taxon>Sphingobium</taxon>
    </lineage>
</organism>
<sequence length="41" mass="4196">MAIRQPAEANLGAPVKIASTAIAANGPPHYGQGGYPPTNRH</sequence>
<dbReference type="EMBL" id="BEWI01000027">
    <property type="protein sequence ID" value="GAY19563.1"/>
    <property type="molecule type" value="Genomic_DNA"/>
</dbReference>
<dbReference type="RefSeq" id="WP_255308743.1">
    <property type="nucleotide sequence ID" value="NZ_BEWI01000027.1"/>
</dbReference>
<reference evidence="1 2" key="2">
    <citation type="journal article" date="2013" name="Environ. Sci. Technol.">
        <title>The 4-tert-butylphenol-utilizing bacterium Sphingobium fuliginis OMI can degrade bisphenols via phenolic ring hydroxylation and meta-cleavage pathway.</title>
        <authorList>
            <person name="Ogata Y."/>
            <person name="Goda S."/>
            <person name="Toyama T."/>
            <person name="Sei K."/>
            <person name="Ike M."/>
        </authorList>
    </citation>
    <scope>NUCLEOTIDE SEQUENCE [LARGE SCALE GENOMIC DNA]</scope>
    <source>
        <strain evidence="1 2">OMI</strain>
    </source>
</reference>
<gene>
    <name evidence="1" type="ORF">SFOMI_0082</name>
</gene>
<name>A0A292Z9Q0_SPHSA</name>
<accession>A0A292Z9Q0</accession>
<proteinExistence type="predicted"/>
<dbReference type="AlphaFoldDB" id="A0A292Z9Q0"/>
<comment type="caution">
    <text evidence="1">The sequence shown here is derived from an EMBL/GenBank/DDBJ whole genome shotgun (WGS) entry which is preliminary data.</text>
</comment>
<protein>
    <submittedName>
        <fullName evidence="1">Uncharacterized protein</fullName>
    </submittedName>
</protein>